<feature type="transmembrane region" description="Helical" evidence="7">
    <location>
        <begin position="179"/>
        <end position="197"/>
    </location>
</feature>
<keyword evidence="10" id="KW-1185">Reference proteome</keyword>
<evidence type="ECO:0000256" key="7">
    <source>
        <dbReference type="SAM" id="Phobius"/>
    </source>
</evidence>
<dbReference type="Gene3D" id="1.10.3730.20">
    <property type="match status" value="2"/>
</dbReference>
<feature type="transmembrane region" description="Helical" evidence="7">
    <location>
        <begin position="150"/>
        <end position="172"/>
    </location>
</feature>
<evidence type="ECO:0000256" key="5">
    <source>
        <dbReference type="ARBA" id="ARBA00023136"/>
    </source>
</evidence>
<gene>
    <name evidence="9" type="ORF">ACFQZM_37465</name>
</gene>
<feature type="transmembrane region" description="Helical" evidence="7">
    <location>
        <begin position="91"/>
        <end position="110"/>
    </location>
</feature>
<keyword evidence="5 7" id="KW-0472">Membrane</keyword>
<feature type="transmembrane region" description="Helical" evidence="7">
    <location>
        <begin position="296"/>
        <end position="315"/>
    </location>
</feature>
<proteinExistence type="inferred from homology"/>
<organism evidence="9 10">
    <name type="scientific">Actinomadura fibrosa</name>
    <dbReference type="NCBI Taxonomy" id="111802"/>
    <lineage>
        <taxon>Bacteria</taxon>
        <taxon>Bacillati</taxon>
        <taxon>Actinomycetota</taxon>
        <taxon>Actinomycetes</taxon>
        <taxon>Streptosporangiales</taxon>
        <taxon>Thermomonosporaceae</taxon>
        <taxon>Actinomadura</taxon>
    </lineage>
</organism>
<reference evidence="10" key="1">
    <citation type="journal article" date="2019" name="Int. J. Syst. Evol. Microbiol.">
        <title>The Global Catalogue of Microorganisms (GCM) 10K type strain sequencing project: providing services to taxonomists for standard genome sequencing and annotation.</title>
        <authorList>
            <consortium name="The Broad Institute Genomics Platform"/>
            <consortium name="The Broad Institute Genome Sequencing Center for Infectious Disease"/>
            <person name="Wu L."/>
            <person name="Ma J."/>
        </authorList>
    </citation>
    <scope>NUCLEOTIDE SEQUENCE [LARGE SCALE GENOMIC DNA]</scope>
    <source>
        <strain evidence="10">JCM 9371</strain>
    </source>
</reference>
<dbReference type="InterPro" id="IPR000620">
    <property type="entry name" value="EamA_dom"/>
</dbReference>
<dbReference type="PANTHER" id="PTHR32322:SF2">
    <property type="entry name" value="EAMA DOMAIN-CONTAINING PROTEIN"/>
    <property type="match status" value="1"/>
</dbReference>
<feature type="domain" description="EamA" evidence="8">
    <location>
        <begin position="204"/>
        <end position="338"/>
    </location>
</feature>
<dbReference type="PANTHER" id="PTHR32322">
    <property type="entry name" value="INNER MEMBRANE TRANSPORTER"/>
    <property type="match status" value="1"/>
</dbReference>
<dbReference type="EMBL" id="JBHTGP010000018">
    <property type="protein sequence ID" value="MFD0690228.1"/>
    <property type="molecule type" value="Genomic_DNA"/>
</dbReference>
<feature type="region of interest" description="Disordered" evidence="6">
    <location>
        <begin position="1"/>
        <end position="59"/>
    </location>
</feature>
<evidence type="ECO:0000259" key="8">
    <source>
        <dbReference type="Pfam" id="PF00892"/>
    </source>
</evidence>
<name>A0ABW2XVE6_9ACTN</name>
<dbReference type="InterPro" id="IPR037185">
    <property type="entry name" value="EmrE-like"/>
</dbReference>
<sequence length="340" mass="34377">MALGTESGTRTRSGRPVAHGVAPPVEPRAGLPSGPSGPSADATSHAGRPAGTSGPSEPSGWAARAVPGVFVLLWSSAFIAGAIGVDAAPPLLLMFVRFAVAGLLLAAYAVAVRAPWPRGRALAHVAVSGLLVQAVQFGALYTALGQGLPVGVIALVQGLNPVVIALLAASLLGERVGRWQWAGFVLGAAGVILAVAGRVAFSPLGVVLCLVGLLGLSAGTLYQKRFVPAMDVRTGTAVQFLVAAPPLGAVSLLTETPRVAHWAPFGAALVWIVLVNSIGAFLLLNSMLRRAPASRVAALFFLTPSVTAVLAWLTIGQSLDPLAVAGLLLGGAGVLLATRH</sequence>
<feature type="transmembrane region" description="Helical" evidence="7">
    <location>
        <begin position="234"/>
        <end position="253"/>
    </location>
</feature>
<keyword evidence="4 7" id="KW-1133">Transmembrane helix</keyword>
<dbReference type="SUPFAM" id="SSF103481">
    <property type="entry name" value="Multidrug resistance efflux transporter EmrE"/>
    <property type="match status" value="2"/>
</dbReference>
<evidence type="ECO:0000313" key="9">
    <source>
        <dbReference type="EMBL" id="MFD0690228.1"/>
    </source>
</evidence>
<feature type="transmembrane region" description="Helical" evidence="7">
    <location>
        <begin position="65"/>
        <end position="85"/>
    </location>
</feature>
<feature type="domain" description="EamA" evidence="8">
    <location>
        <begin position="71"/>
        <end position="195"/>
    </location>
</feature>
<evidence type="ECO:0000256" key="4">
    <source>
        <dbReference type="ARBA" id="ARBA00022989"/>
    </source>
</evidence>
<comment type="subcellular location">
    <subcellularLocation>
        <location evidence="1">Membrane</location>
        <topology evidence="1">Multi-pass membrane protein</topology>
    </subcellularLocation>
</comment>
<dbReference type="RefSeq" id="WP_131757779.1">
    <property type="nucleotide sequence ID" value="NZ_CAACUY010000038.1"/>
</dbReference>
<feature type="compositionally biased region" description="Polar residues" evidence="6">
    <location>
        <begin position="1"/>
        <end position="11"/>
    </location>
</feature>
<feature type="transmembrane region" description="Helical" evidence="7">
    <location>
        <begin position="203"/>
        <end position="222"/>
    </location>
</feature>
<feature type="transmembrane region" description="Helical" evidence="7">
    <location>
        <begin position="259"/>
        <end position="284"/>
    </location>
</feature>
<keyword evidence="3 7" id="KW-0812">Transmembrane</keyword>
<evidence type="ECO:0000256" key="1">
    <source>
        <dbReference type="ARBA" id="ARBA00004141"/>
    </source>
</evidence>
<dbReference type="InterPro" id="IPR050638">
    <property type="entry name" value="AA-Vitamin_Transporters"/>
</dbReference>
<dbReference type="Proteomes" id="UP001597063">
    <property type="component" value="Unassembled WGS sequence"/>
</dbReference>
<evidence type="ECO:0000256" key="3">
    <source>
        <dbReference type="ARBA" id="ARBA00022692"/>
    </source>
</evidence>
<dbReference type="Pfam" id="PF00892">
    <property type="entry name" value="EamA"/>
    <property type="match status" value="2"/>
</dbReference>
<protein>
    <submittedName>
        <fullName evidence="9">DMT family transporter</fullName>
    </submittedName>
</protein>
<comment type="caution">
    <text evidence="9">The sequence shown here is derived from an EMBL/GenBank/DDBJ whole genome shotgun (WGS) entry which is preliminary data.</text>
</comment>
<evidence type="ECO:0000313" key="10">
    <source>
        <dbReference type="Proteomes" id="UP001597063"/>
    </source>
</evidence>
<evidence type="ECO:0000256" key="6">
    <source>
        <dbReference type="SAM" id="MobiDB-lite"/>
    </source>
</evidence>
<feature type="transmembrane region" description="Helical" evidence="7">
    <location>
        <begin position="122"/>
        <end position="144"/>
    </location>
</feature>
<evidence type="ECO:0000256" key="2">
    <source>
        <dbReference type="ARBA" id="ARBA00007362"/>
    </source>
</evidence>
<comment type="similarity">
    <text evidence="2">Belongs to the EamA transporter family.</text>
</comment>
<accession>A0ABW2XVE6</accession>
<feature type="transmembrane region" description="Helical" evidence="7">
    <location>
        <begin position="321"/>
        <end position="338"/>
    </location>
</feature>